<gene>
    <name evidence="6" type="ORF">BKA59DRAFT_543718</name>
</gene>
<feature type="compositionally biased region" description="Low complexity" evidence="4">
    <location>
        <begin position="583"/>
        <end position="598"/>
    </location>
</feature>
<reference evidence="6" key="1">
    <citation type="journal article" date="2021" name="Nat. Commun.">
        <title>Genetic determinants of endophytism in the Arabidopsis root mycobiome.</title>
        <authorList>
            <person name="Mesny F."/>
            <person name="Miyauchi S."/>
            <person name="Thiergart T."/>
            <person name="Pickel B."/>
            <person name="Atanasova L."/>
            <person name="Karlsson M."/>
            <person name="Huettel B."/>
            <person name="Barry K.W."/>
            <person name="Haridas S."/>
            <person name="Chen C."/>
            <person name="Bauer D."/>
            <person name="Andreopoulos W."/>
            <person name="Pangilinan J."/>
            <person name="LaButti K."/>
            <person name="Riley R."/>
            <person name="Lipzen A."/>
            <person name="Clum A."/>
            <person name="Drula E."/>
            <person name="Henrissat B."/>
            <person name="Kohler A."/>
            <person name="Grigoriev I.V."/>
            <person name="Martin F.M."/>
            <person name="Hacquard S."/>
        </authorList>
    </citation>
    <scope>NUCLEOTIDE SEQUENCE</scope>
    <source>
        <strain evidence="6">MPI-SDFR-AT-0068</strain>
    </source>
</reference>
<dbReference type="Pfam" id="PF00069">
    <property type="entry name" value="Pkinase"/>
    <property type="match status" value="1"/>
</dbReference>
<feature type="compositionally biased region" description="Polar residues" evidence="4">
    <location>
        <begin position="444"/>
        <end position="462"/>
    </location>
</feature>
<feature type="binding site" evidence="3">
    <location>
        <position position="122"/>
    </location>
    <ligand>
        <name>ATP</name>
        <dbReference type="ChEBI" id="CHEBI:30616"/>
    </ligand>
</feature>
<organism evidence="6 7">
    <name type="scientific">Fusarium tricinctum</name>
    <dbReference type="NCBI Taxonomy" id="61284"/>
    <lineage>
        <taxon>Eukaryota</taxon>
        <taxon>Fungi</taxon>
        <taxon>Dikarya</taxon>
        <taxon>Ascomycota</taxon>
        <taxon>Pezizomycotina</taxon>
        <taxon>Sordariomycetes</taxon>
        <taxon>Hypocreomycetidae</taxon>
        <taxon>Hypocreales</taxon>
        <taxon>Nectriaceae</taxon>
        <taxon>Fusarium</taxon>
        <taxon>Fusarium tricinctum species complex</taxon>
    </lineage>
</organism>
<evidence type="ECO:0000313" key="6">
    <source>
        <dbReference type="EMBL" id="KAH7251996.1"/>
    </source>
</evidence>
<dbReference type="SMART" id="SM00220">
    <property type="entry name" value="S_TKc"/>
    <property type="match status" value="1"/>
</dbReference>
<evidence type="ECO:0000313" key="7">
    <source>
        <dbReference type="Proteomes" id="UP000813427"/>
    </source>
</evidence>
<evidence type="ECO:0000256" key="2">
    <source>
        <dbReference type="ARBA" id="ARBA00022840"/>
    </source>
</evidence>
<dbReference type="GO" id="GO:0004674">
    <property type="term" value="F:protein serine/threonine kinase activity"/>
    <property type="evidence" value="ECO:0007669"/>
    <property type="project" value="TreeGrafter"/>
</dbReference>
<dbReference type="Gene3D" id="3.30.200.20">
    <property type="entry name" value="Phosphorylase Kinase, domain 1"/>
    <property type="match status" value="1"/>
</dbReference>
<dbReference type="EMBL" id="JAGPXF010000003">
    <property type="protein sequence ID" value="KAH7251996.1"/>
    <property type="molecule type" value="Genomic_DNA"/>
</dbReference>
<dbReference type="AlphaFoldDB" id="A0A8K0S5H0"/>
<dbReference type="Gene3D" id="1.10.510.10">
    <property type="entry name" value="Transferase(Phosphotransferase) domain 1"/>
    <property type="match status" value="1"/>
</dbReference>
<dbReference type="PANTHER" id="PTHR24346">
    <property type="entry name" value="MAP/MICROTUBULE AFFINITY-REGULATING KINASE"/>
    <property type="match status" value="1"/>
</dbReference>
<keyword evidence="6" id="KW-0808">Transferase</keyword>
<keyword evidence="2 3" id="KW-0067">ATP-binding</keyword>
<dbReference type="CDD" id="cd14008">
    <property type="entry name" value="STKc_LKB1_CaMKK"/>
    <property type="match status" value="1"/>
</dbReference>
<dbReference type="InterPro" id="IPR011009">
    <property type="entry name" value="Kinase-like_dom_sf"/>
</dbReference>
<dbReference type="FunFam" id="1.10.510.10:FF:000995">
    <property type="entry name" value="BcCMK3, calcium/calmodulin-dependent protein kinase"/>
    <property type="match status" value="1"/>
</dbReference>
<protein>
    <submittedName>
        <fullName evidence="6">Kinase-like domain-containing protein</fullName>
    </submittedName>
</protein>
<accession>A0A8K0S5H0</accession>
<dbReference type="InterPro" id="IPR008271">
    <property type="entry name" value="Ser/Thr_kinase_AS"/>
</dbReference>
<feature type="domain" description="Protein kinase" evidence="5">
    <location>
        <begin position="94"/>
        <end position="386"/>
    </location>
</feature>
<comment type="caution">
    <text evidence="6">The sequence shown here is derived from an EMBL/GenBank/DDBJ whole genome shotgun (WGS) entry which is preliminary data.</text>
</comment>
<feature type="compositionally biased region" description="Basic and acidic residues" evidence="4">
    <location>
        <begin position="573"/>
        <end position="582"/>
    </location>
</feature>
<dbReference type="PROSITE" id="PS50011">
    <property type="entry name" value="PROTEIN_KINASE_DOM"/>
    <property type="match status" value="1"/>
</dbReference>
<dbReference type="InterPro" id="IPR000719">
    <property type="entry name" value="Prot_kinase_dom"/>
</dbReference>
<evidence type="ECO:0000256" key="3">
    <source>
        <dbReference type="PROSITE-ProRule" id="PRU10141"/>
    </source>
</evidence>
<proteinExistence type="predicted"/>
<dbReference type="GO" id="GO:0005524">
    <property type="term" value="F:ATP binding"/>
    <property type="evidence" value="ECO:0007669"/>
    <property type="project" value="UniProtKB-UniRule"/>
</dbReference>
<dbReference type="GO" id="GO:0035556">
    <property type="term" value="P:intracellular signal transduction"/>
    <property type="evidence" value="ECO:0007669"/>
    <property type="project" value="TreeGrafter"/>
</dbReference>
<feature type="region of interest" description="Disordered" evidence="4">
    <location>
        <begin position="442"/>
        <end position="464"/>
    </location>
</feature>
<keyword evidence="6" id="KW-0418">Kinase</keyword>
<dbReference type="PROSITE" id="PS00107">
    <property type="entry name" value="PROTEIN_KINASE_ATP"/>
    <property type="match status" value="1"/>
</dbReference>
<evidence type="ECO:0000256" key="1">
    <source>
        <dbReference type="ARBA" id="ARBA00022741"/>
    </source>
</evidence>
<evidence type="ECO:0000259" key="5">
    <source>
        <dbReference type="PROSITE" id="PS50011"/>
    </source>
</evidence>
<feature type="region of interest" description="Disordered" evidence="4">
    <location>
        <begin position="1"/>
        <end position="43"/>
    </location>
</feature>
<evidence type="ECO:0000256" key="4">
    <source>
        <dbReference type="SAM" id="MobiDB-lite"/>
    </source>
</evidence>
<keyword evidence="1 3" id="KW-0547">Nucleotide-binding</keyword>
<dbReference type="InterPro" id="IPR017441">
    <property type="entry name" value="Protein_kinase_ATP_BS"/>
</dbReference>
<name>A0A8K0S5H0_9HYPO</name>
<dbReference type="Proteomes" id="UP000813427">
    <property type="component" value="Unassembled WGS sequence"/>
</dbReference>
<dbReference type="SUPFAM" id="SSF56112">
    <property type="entry name" value="Protein kinase-like (PK-like)"/>
    <property type="match status" value="1"/>
</dbReference>
<dbReference type="OrthoDB" id="68483at2759"/>
<keyword evidence="7" id="KW-1185">Reference proteome</keyword>
<dbReference type="FunFam" id="3.30.200.20:FF:000447">
    <property type="entry name" value="Calcium/calmodulin dependent protein kinase"/>
    <property type="match status" value="1"/>
</dbReference>
<dbReference type="GO" id="GO:0005737">
    <property type="term" value="C:cytoplasm"/>
    <property type="evidence" value="ECO:0007669"/>
    <property type="project" value="TreeGrafter"/>
</dbReference>
<sequence>MDTSETATPPEMRPAFTFPSIQVKVDQDDDSSSNKPPLTHHLTEPAEVLHFASPLRHHKRTPSTHRQVKETLDAQTQYGDEDDDGCSHHRVNQYTIHEEIGRGSYGAVHLARDQFGHEYAVKEFSKARLRKRLQSNILRQGPRGPRRMGPGDDGRFNAVPRVNNTNDALHLIREEIAIMKKLNHPNLVQLYEVLDDPEEDSIYMVLEMCRKGVVMQVGLDEQAKPYPEENCRYWFRDLILAIEYLHAQGVIHRDIKPDNLLLSDDDVLKVVDFGVSEMFEKPENMRTAKSAGSPAFLPPELCGKHGDVSGTAADIWSMGVSLYCLKYGSIPFNRDGVMDMYDAIRSDEPSLPQDENPAFVDLMQKILNKDPEQRITMDKLRVHPWVTKQGTDDLLSAEENCIHMVEPPNELEVNRAFTRKMNHLLCVMKAIHRFKTILAKHRAASNSSTPKQSQNRSDTFDASQERAKAEVIEALLYQRRKFQNEKSDNGNTPLPMHENTTPFLGIGTGTRDEFASNEATPDMVSDSPTAVDFNVYDRAYETAIENITSSQNDHSRRPTVYLTKFVKDVHKLKEALPGHDDSSGTSDDQQGQASGSADPAATMANLAAKLGLKDKK</sequence>
<feature type="region of interest" description="Disordered" evidence="4">
    <location>
        <begin position="573"/>
        <end position="602"/>
    </location>
</feature>
<dbReference type="PROSITE" id="PS00108">
    <property type="entry name" value="PROTEIN_KINASE_ST"/>
    <property type="match status" value="1"/>
</dbReference>
<dbReference type="PANTHER" id="PTHR24346:SF77">
    <property type="entry name" value="SERINE THREONINE PROTEIN KINASE"/>
    <property type="match status" value="1"/>
</dbReference>